<protein>
    <recommendedName>
        <fullName evidence="4">Transmembrane protein 135 N-terminal domain-containing protein</fullName>
    </recommendedName>
</protein>
<organism evidence="2 3">
    <name type="scientific">Conidiobolus coronatus (strain ATCC 28846 / CBS 209.66 / NRRL 28638)</name>
    <name type="common">Delacroixia coronata</name>
    <dbReference type="NCBI Taxonomy" id="796925"/>
    <lineage>
        <taxon>Eukaryota</taxon>
        <taxon>Fungi</taxon>
        <taxon>Fungi incertae sedis</taxon>
        <taxon>Zoopagomycota</taxon>
        <taxon>Entomophthoromycotina</taxon>
        <taxon>Entomophthoromycetes</taxon>
        <taxon>Entomophthorales</taxon>
        <taxon>Ancylistaceae</taxon>
        <taxon>Conidiobolus</taxon>
    </lineage>
</organism>
<evidence type="ECO:0000313" key="3">
    <source>
        <dbReference type="Proteomes" id="UP000070444"/>
    </source>
</evidence>
<dbReference type="InterPro" id="IPR026749">
    <property type="entry name" value="Tmem135"/>
</dbReference>
<dbReference type="OMA" id="FIMHPES"/>
<name>A0A137NZP6_CONC2</name>
<evidence type="ECO:0008006" key="4">
    <source>
        <dbReference type="Google" id="ProtNLM"/>
    </source>
</evidence>
<keyword evidence="3" id="KW-1185">Reference proteome</keyword>
<evidence type="ECO:0000313" key="2">
    <source>
        <dbReference type="EMBL" id="KXN68141.1"/>
    </source>
</evidence>
<dbReference type="OrthoDB" id="291792at2759"/>
<feature type="compositionally biased region" description="Polar residues" evidence="1">
    <location>
        <begin position="459"/>
        <end position="479"/>
    </location>
</feature>
<dbReference type="PANTHER" id="PTHR12459">
    <property type="entry name" value="TRANSMEMBRANE PROTEIN 135-RELATED"/>
    <property type="match status" value="1"/>
</dbReference>
<feature type="region of interest" description="Disordered" evidence="1">
    <location>
        <begin position="440"/>
        <end position="540"/>
    </location>
</feature>
<reference evidence="2 3" key="1">
    <citation type="journal article" date="2015" name="Genome Biol. Evol.">
        <title>Phylogenomic analyses indicate that early fungi evolved digesting cell walls of algal ancestors of land plants.</title>
        <authorList>
            <person name="Chang Y."/>
            <person name="Wang S."/>
            <person name="Sekimoto S."/>
            <person name="Aerts A.L."/>
            <person name="Choi C."/>
            <person name="Clum A."/>
            <person name="LaButti K.M."/>
            <person name="Lindquist E.A."/>
            <person name="Yee Ngan C."/>
            <person name="Ohm R.A."/>
            <person name="Salamov A.A."/>
            <person name="Grigoriev I.V."/>
            <person name="Spatafora J.W."/>
            <person name="Berbee M.L."/>
        </authorList>
    </citation>
    <scope>NUCLEOTIDE SEQUENCE [LARGE SCALE GENOMIC DNA]</scope>
    <source>
        <strain evidence="2 3">NRRL 28638</strain>
    </source>
</reference>
<proteinExistence type="predicted"/>
<evidence type="ECO:0000256" key="1">
    <source>
        <dbReference type="SAM" id="MobiDB-lite"/>
    </source>
</evidence>
<dbReference type="AlphaFoldDB" id="A0A137NZP6"/>
<feature type="compositionally biased region" description="Basic and acidic residues" evidence="1">
    <location>
        <begin position="487"/>
        <end position="497"/>
    </location>
</feature>
<dbReference type="EMBL" id="KQ964593">
    <property type="protein sequence ID" value="KXN68141.1"/>
    <property type="molecule type" value="Genomic_DNA"/>
</dbReference>
<gene>
    <name evidence="2" type="ORF">CONCODRAFT_19198</name>
</gene>
<dbReference type="Proteomes" id="UP000070444">
    <property type="component" value="Unassembled WGS sequence"/>
</dbReference>
<accession>A0A137NZP6</accession>
<sequence length="540" mass="60263">MTSGKFDNNQRRRGESLSREEWTHLVKQAGFDAAKVAGSGMGLRILLNILTGLRKTITDKHPFNTKLWSFLFGKSVRRTGALLGGFVFTYKVLLETLPRYTNLSDKQSDFIAGALSGLWILVESASVRTVYGVGIASRAIHGLLKSANNNQKLNVPKGTDILFSLSAAQIFFSFIAHPLAFAPTTMMNMLEKTGISYGAIRNNLDIIRGKPMEKYSFIHSHLLNTIDPNNLARLYALREQPNLIPCASIHPSQASCLINIFVSIVKGIKRNLAFYFAMNLVPGAMFKRKAFLSDPLPRIKEAIKSTLKSSFALGLFIFLLQGQLCGTRNFFGNVRFLGHRYIYFFQALIAAFVAIQFETTGRKKELTLIFTTQAIETFYKVLRLKGVLPRVPHFESALFVIGAGVFLTLIRHEPKSLDSIDHKVATKILRLNSIHDPEPSSLSFFDDNDDEDEVPPKYQSRSTHNAPSTSERNLADSQHSVGSSSSEKFESIGERDLTSSQDSVSQPQDKQTSKKGKKKNKQNQQSEEPKDLSESVQSLD</sequence>
<dbReference type="STRING" id="796925.A0A137NZP6"/>